<keyword evidence="2" id="KW-1003">Cell membrane</keyword>
<name>A0ABQ3I8Z3_9BACT</name>
<evidence type="ECO:0000256" key="3">
    <source>
        <dbReference type="ARBA" id="ARBA00022692"/>
    </source>
</evidence>
<accession>A0ABQ3I8Z3</accession>
<feature type="transmembrane region" description="Helical" evidence="6">
    <location>
        <begin position="31"/>
        <end position="54"/>
    </location>
</feature>
<evidence type="ECO:0000256" key="5">
    <source>
        <dbReference type="ARBA" id="ARBA00023136"/>
    </source>
</evidence>
<sequence length="111" mass="12316">MSNPIYFYEIIGLSLVTFRLASILKEKHMELLGIGMPGGVEIFVIIFLLVGIILPLAAIIDIATSQFKDGTTKLIWLLVVIFAPFLGTLIYFAVGKGQKKPKRTFNLNSED</sequence>
<dbReference type="Pfam" id="PF13396">
    <property type="entry name" value="PLDc_N"/>
    <property type="match status" value="1"/>
</dbReference>
<reference evidence="9" key="1">
    <citation type="journal article" date="2019" name="Int. J. Syst. Evol. Microbiol.">
        <title>The Global Catalogue of Microorganisms (GCM) 10K type strain sequencing project: providing services to taxonomists for standard genome sequencing and annotation.</title>
        <authorList>
            <consortium name="The Broad Institute Genomics Platform"/>
            <consortium name="The Broad Institute Genome Sequencing Center for Infectious Disease"/>
            <person name="Wu L."/>
            <person name="Ma J."/>
        </authorList>
    </citation>
    <scope>NUCLEOTIDE SEQUENCE [LARGE SCALE GENOMIC DNA]</scope>
    <source>
        <strain evidence="9">CGMCC 1.15111</strain>
    </source>
</reference>
<comment type="subcellular location">
    <subcellularLocation>
        <location evidence="1">Cell membrane</location>
        <topology evidence="1">Multi-pass membrane protein</topology>
    </subcellularLocation>
</comment>
<evidence type="ECO:0000256" key="1">
    <source>
        <dbReference type="ARBA" id="ARBA00004651"/>
    </source>
</evidence>
<comment type="caution">
    <text evidence="8">The sequence shown here is derived from an EMBL/GenBank/DDBJ whole genome shotgun (WGS) entry which is preliminary data.</text>
</comment>
<evidence type="ECO:0000259" key="7">
    <source>
        <dbReference type="Pfam" id="PF13396"/>
    </source>
</evidence>
<evidence type="ECO:0000256" key="2">
    <source>
        <dbReference type="ARBA" id="ARBA00022475"/>
    </source>
</evidence>
<feature type="transmembrane region" description="Helical" evidence="6">
    <location>
        <begin position="74"/>
        <end position="94"/>
    </location>
</feature>
<feature type="domain" description="Cardiolipin synthase N-terminal" evidence="7">
    <location>
        <begin position="53"/>
        <end position="95"/>
    </location>
</feature>
<organism evidence="8 9">
    <name type="scientific">Roseivirga thermotolerans</name>
    <dbReference type="NCBI Taxonomy" id="1758176"/>
    <lineage>
        <taxon>Bacteria</taxon>
        <taxon>Pseudomonadati</taxon>
        <taxon>Bacteroidota</taxon>
        <taxon>Cytophagia</taxon>
        <taxon>Cytophagales</taxon>
        <taxon>Roseivirgaceae</taxon>
        <taxon>Roseivirga</taxon>
    </lineage>
</organism>
<keyword evidence="4 6" id="KW-1133">Transmembrane helix</keyword>
<evidence type="ECO:0000313" key="8">
    <source>
        <dbReference type="EMBL" id="GHE72383.1"/>
    </source>
</evidence>
<evidence type="ECO:0000256" key="6">
    <source>
        <dbReference type="SAM" id="Phobius"/>
    </source>
</evidence>
<gene>
    <name evidence="8" type="ORF">GCM10011340_30860</name>
</gene>
<dbReference type="EMBL" id="BNAG01000004">
    <property type="protein sequence ID" value="GHE72383.1"/>
    <property type="molecule type" value="Genomic_DNA"/>
</dbReference>
<evidence type="ECO:0000256" key="4">
    <source>
        <dbReference type="ARBA" id="ARBA00022989"/>
    </source>
</evidence>
<evidence type="ECO:0000313" key="9">
    <source>
        <dbReference type="Proteomes" id="UP000658258"/>
    </source>
</evidence>
<proteinExistence type="predicted"/>
<keyword evidence="9" id="KW-1185">Reference proteome</keyword>
<keyword evidence="5 6" id="KW-0472">Membrane</keyword>
<protein>
    <recommendedName>
        <fullName evidence="7">Cardiolipin synthase N-terminal domain-containing protein</fullName>
    </recommendedName>
</protein>
<dbReference type="RefSeq" id="WP_229838726.1">
    <property type="nucleotide sequence ID" value="NZ_BNAG01000004.1"/>
</dbReference>
<dbReference type="Proteomes" id="UP000658258">
    <property type="component" value="Unassembled WGS sequence"/>
</dbReference>
<dbReference type="InterPro" id="IPR027379">
    <property type="entry name" value="CLS_N"/>
</dbReference>
<keyword evidence="3 6" id="KW-0812">Transmembrane</keyword>
<feature type="transmembrane region" description="Helical" evidence="6">
    <location>
        <begin position="6"/>
        <end position="24"/>
    </location>
</feature>